<evidence type="ECO:0000256" key="6">
    <source>
        <dbReference type="ARBA" id="ARBA00012076"/>
    </source>
</evidence>
<evidence type="ECO:0000256" key="5">
    <source>
        <dbReference type="ARBA" id="ARBA00008750"/>
    </source>
</evidence>
<evidence type="ECO:0000256" key="4">
    <source>
        <dbReference type="ARBA" id="ARBA00007005"/>
    </source>
</evidence>
<feature type="site" description="Important for long-chain enoyl-CoA hydratase activity" evidence="40">
    <location>
        <position position="139"/>
    </location>
</feature>
<evidence type="ECO:0000256" key="10">
    <source>
        <dbReference type="ARBA" id="ARBA00022792"/>
    </source>
</evidence>
<dbReference type="InterPro" id="IPR006180">
    <property type="entry name" value="3-OHacyl-CoA_DH_CS"/>
</dbReference>
<evidence type="ECO:0000256" key="35">
    <source>
        <dbReference type="ARBA" id="ARBA00066806"/>
    </source>
</evidence>
<feature type="site" description="Important for hydroxyacyl-coenzyme A dehydrogenase activity" evidence="40">
    <location>
        <position position="464"/>
    </location>
</feature>
<evidence type="ECO:0000259" key="42">
    <source>
        <dbReference type="Pfam" id="PF00725"/>
    </source>
</evidence>
<sequence length="729" mass="78900">LADRTHVSYDIKGDVAVVRFNTPNSKVNTLSRQLSAEFTEVMNEIWANEGIRSAVLISSKPGSFIAGADIDMIAACKTSQDVTQLSQDGQKMLEKIEQSPKPIVAAISGSCLGGGLEVAIACHYRIATKDKKTVLGTPEVLLGLLPGAGGTQRLPKLVGLPAAFDMMLTGRNIRADRAKKMGLVDQLVDPLGPGIKTPEARTIEYLEEVAVDFARGLANRTVSAKRSKGLMQKLTDYAMALPFVRQQVYKTVEGKVQKQTKGLYPAPLKIIEVVKTGLDQGHDVGYLTESQSFGQLAMTKESQALIGLYRGQVLCKKNKFGTPQREVKTLAVLGAGLMGAGIAQVSVDKGLKTILKDTAQKGLDRGQQQIFKGLNSKVKKKSLTSFERDSILSSLTSQLDYKGFEKADMVIEAVFEDINIKHKVLKEVEAVIPAHCIFASNTSALPISQIAAASKRPEKVIGMHYFSPVDKMQLLEIITTDKTSQDTAASAVAVGLKQGKVVIVVKDGPGFYTTRCLGPMLAEVVRVLQEGIDPKKIDAISTAFGFPVGAATLIDEVGVDVATHVAEDLGKAFGERFGGGSIELFKLMVEKGFLGRKAGKGFYVYQEGVKNRSVNSGMDEILARFRVTAQPEVCTDEDIQMRLVTRFVNEAAMCLQEGILSNPVEGDIGAVFGLGFPPCLGGPFRYADSYGAKQLVDRLRKYEAVYGCQFTPCQLLVDYANSPNKKFHQ</sequence>
<dbReference type="InterPro" id="IPR036291">
    <property type="entry name" value="NAD(P)-bd_dom_sf"/>
</dbReference>
<evidence type="ECO:0000256" key="28">
    <source>
        <dbReference type="ARBA" id="ARBA00052224"/>
    </source>
</evidence>
<dbReference type="PROSITE" id="PS00166">
    <property type="entry name" value="ENOYL_COA_HYDRATASE"/>
    <property type="match status" value="1"/>
</dbReference>
<keyword evidence="13" id="KW-0007">Acetylation</keyword>
<dbReference type="EC" id="1.1.1.211" evidence="35"/>
<evidence type="ECO:0000256" key="3">
    <source>
        <dbReference type="ARBA" id="ARBA00005005"/>
    </source>
</evidence>
<dbReference type="FunFam" id="3.90.226.10:FF:000011">
    <property type="entry name" value="Fatty acid oxidation complex subunit alpha"/>
    <property type="match status" value="1"/>
</dbReference>
<dbReference type="InterPro" id="IPR029045">
    <property type="entry name" value="ClpP/crotonase-like_dom_sf"/>
</dbReference>
<dbReference type="InterPro" id="IPR018376">
    <property type="entry name" value="Enoyl-CoA_hyd/isom_CS"/>
</dbReference>
<dbReference type="SUPFAM" id="SSF51735">
    <property type="entry name" value="NAD(P)-binding Rossmann-fold domains"/>
    <property type="match status" value="1"/>
</dbReference>
<comment type="similarity">
    <text evidence="41">Belongs to the enoyl-CoA hydratase/isomerase family.</text>
</comment>
<evidence type="ECO:0000256" key="27">
    <source>
        <dbReference type="ARBA" id="ARBA00051877"/>
    </source>
</evidence>
<dbReference type="Pfam" id="PF00725">
    <property type="entry name" value="3HCDH"/>
    <property type="match status" value="1"/>
</dbReference>
<dbReference type="Gene3D" id="3.90.226.10">
    <property type="entry name" value="2-enoyl-CoA Hydratase, Chain A, domain 1"/>
    <property type="match status" value="1"/>
</dbReference>
<evidence type="ECO:0000313" key="44">
    <source>
        <dbReference type="EMBL" id="NXP10790.1"/>
    </source>
</evidence>
<dbReference type="Gene3D" id="1.10.1040.50">
    <property type="match status" value="1"/>
</dbReference>
<evidence type="ECO:0000256" key="30">
    <source>
        <dbReference type="ARBA" id="ARBA00052834"/>
    </source>
</evidence>
<evidence type="ECO:0000256" key="39">
    <source>
        <dbReference type="PIRSR" id="PIRSR612803-1"/>
    </source>
</evidence>
<comment type="catalytic activity">
    <reaction evidence="25">
        <text>a long-chain (3S)-3-hydroxy fatty acyl-CoA + NAD(+) = a long-chain 3-oxo-fatty acyl-CoA + NADH + H(+)</text>
        <dbReference type="Rhea" id="RHEA:52656"/>
        <dbReference type="ChEBI" id="CHEBI:15378"/>
        <dbReference type="ChEBI" id="CHEBI:57540"/>
        <dbReference type="ChEBI" id="CHEBI:57945"/>
        <dbReference type="ChEBI" id="CHEBI:136757"/>
        <dbReference type="ChEBI" id="CHEBI:136758"/>
        <dbReference type="EC" id="1.1.1.211"/>
    </reaction>
    <physiologicalReaction direction="left-to-right" evidence="25">
        <dbReference type="Rhea" id="RHEA:52657"/>
    </physiologicalReaction>
</comment>
<evidence type="ECO:0000259" key="43">
    <source>
        <dbReference type="Pfam" id="PF02737"/>
    </source>
</evidence>
<dbReference type="InterPro" id="IPR008927">
    <property type="entry name" value="6-PGluconate_DH-like_C_sf"/>
</dbReference>
<keyword evidence="9" id="KW-0808">Transferase</keyword>
<comment type="catalytic activity">
    <reaction evidence="21">
        <text>a (3S)-3-hydroxyacyl-CoA = a (2E)-enoyl-CoA + H2O</text>
        <dbReference type="Rhea" id="RHEA:16105"/>
        <dbReference type="ChEBI" id="CHEBI:15377"/>
        <dbReference type="ChEBI" id="CHEBI:57318"/>
        <dbReference type="ChEBI" id="CHEBI:58856"/>
        <dbReference type="EC" id="4.2.1.17"/>
    </reaction>
    <physiologicalReaction direction="right-to-left" evidence="21">
        <dbReference type="Rhea" id="RHEA:16107"/>
    </physiologicalReaction>
</comment>
<evidence type="ECO:0000256" key="36">
    <source>
        <dbReference type="ARBA" id="ARBA00068347"/>
    </source>
</evidence>
<accession>A0A7L1XM34</accession>
<dbReference type="Pfam" id="PF02737">
    <property type="entry name" value="3HCDH_N"/>
    <property type="match status" value="1"/>
</dbReference>
<feature type="non-terminal residue" evidence="44">
    <location>
        <position position="1"/>
    </location>
</feature>
<comment type="catalytic activity">
    <reaction evidence="24">
        <text>1'-[1,2-di-(9Z,12Z-octadecadienoyl)-sn-glycero-3-phospho]-3'-[1-(9Z,12Z-octadecadienoyl)-sn-glycero-3-phospho]-glycerol + (9Z,12Z)-octadecadienoyl-CoA = 1',3'-bis-[1,2-di-(9Z,12Z-octadecadienoyl)-sn-glycero-3-phospho]-glycerol + CoA</text>
        <dbReference type="Rhea" id="RHEA:43672"/>
        <dbReference type="ChEBI" id="CHEBI:57287"/>
        <dbReference type="ChEBI" id="CHEBI:57383"/>
        <dbReference type="ChEBI" id="CHEBI:83580"/>
        <dbReference type="ChEBI" id="CHEBI:83581"/>
    </reaction>
    <physiologicalReaction direction="left-to-right" evidence="24">
        <dbReference type="Rhea" id="RHEA:43673"/>
    </physiologicalReaction>
</comment>
<keyword evidence="10" id="KW-0999">Mitochondrion inner membrane</keyword>
<dbReference type="EMBL" id="VXBW01005394">
    <property type="protein sequence ID" value="NXP10790.1"/>
    <property type="molecule type" value="Genomic_DNA"/>
</dbReference>
<evidence type="ECO:0000256" key="16">
    <source>
        <dbReference type="ARBA" id="ARBA00023098"/>
    </source>
</evidence>
<evidence type="ECO:0000256" key="34">
    <source>
        <dbReference type="ARBA" id="ARBA00062153"/>
    </source>
</evidence>
<comment type="catalytic activity">
    <reaction evidence="1">
        <text>(3S)-hydroxyhexadecanoyl-CoA = (2E)-hexadecenoyl-CoA + H2O</text>
        <dbReference type="Rhea" id="RHEA:31163"/>
        <dbReference type="ChEBI" id="CHEBI:15377"/>
        <dbReference type="ChEBI" id="CHEBI:61526"/>
        <dbReference type="ChEBI" id="CHEBI:62613"/>
    </reaction>
    <physiologicalReaction direction="right-to-left" evidence="1">
        <dbReference type="Rhea" id="RHEA:31165"/>
    </physiologicalReaction>
</comment>
<dbReference type="Proteomes" id="UP000565698">
    <property type="component" value="Unassembled WGS sequence"/>
</dbReference>
<dbReference type="InterPro" id="IPR012803">
    <property type="entry name" value="Fa_ox_alpha_mit"/>
</dbReference>
<dbReference type="AlphaFoldDB" id="A0A7L1XM34"/>
<dbReference type="CDD" id="cd06558">
    <property type="entry name" value="crotonase-like"/>
    <property type="match status" value="1"/>
</dbReference>
<keyword evidence="45" id="KW-1185">Reference proteome</keyword>
<evidence type="ECO:0000256" key="37">
    <source>
        <dbReference type="ARBA" id="ARBA00077617"/>
    </source>
</evidence>
<comment type="catalytic activity">
    <reaction evidence="22">
        <text>(3S)-hydroxyhexadecanoyl-CoA + NAD(+) = 3-oxohexadecanoyl-CoA + NADH + H(+)</text>
        <dbReference type="Rhea" id="RHEA:31159"/>
        <dbReference type="ChEBI" id="CHEBI:15378"/>
        <dbReference type="ChEBI" id="CHEBI:57349"/>
        <dbReference type="ChEBI" id="CHEBI:57540"/>
        <dbReference type="ChEBI" id="CHEBI:57945"/>
        <dbReference type="ChEBI" id="CHEBI:62613"/>
    </reaction>
    <physiologicalReaction direction="left-to-right" evidence="22">
        <dbReference type="Rhea" id="RHEA:31160"/>
    </physiologicalReaction>
</comment>
<feature type="active site" description="For hydroxyacyl-coenzyme A dehydrogenase activity" evidence="39">
    <location>
        <position position="476"/>
    </location>
</feature>
<evidence type="ECO:0000256" key="32">
    <source>
        <dbReference type="ARBA" id="ARBA00052945"/>
    </source>
</evidence>
<evidence type="ECO:0000256" key="23">
    <source>
        <dbReference type="ARBA" id="ARBA00048361"/>
    </source>
</evidence>
<dbReference type="UniPathway" id="UPA00659"/>
<dbReference type="GO" id="GO:0070403">
    <property type="term" value="F:NAD+ binding"/>
    <property type="evidence" value="ECO:0007669"/>
    <property type="project" value="InterPro"/>
</dbReference>
<comment type="catalytic activity">
    <reaction evidence="26">
        <text>a 4-saturated-(3S)-3-hydroxyacyl-CoA = a (3E)-enoyl-CoA + H2O</text>
        <dbReference type="Rhea" id="RHEA:20724"/>
        <dbReference type="ChEBI" id="CHEBI:15377"/>
        <dbReference type="ChEBI" id="CHEBI:58521"/>
        <dbReference type="ChEBI" id="CHEBI:137480"/>
        <dbReference type="EC" id="4.2.1.17"/>
    </reaction>
    <physiologicalReaction direction="right-to-left" evidence="26">
        <dbReference type="Rhea" id="RHEA:20726"/>
    </physiologicalReaction>
</comment>
<comment type="similarity">
    <text evidence="4">In the central section; belongs to the 3-hydroxyacyl-CoA dehydrogenase family.</text>
</comment>
<feature type="domain" description="3-hydroxyacyl-CoA dehydrogenase NAD binding" evidence="43">
    <location>
        <begin position="330"/>
        <end position="507"/>
    </location>
</feature>
<keyword evidence="16" id="KW-0443">Lipid metabolism</keyword>
<evidence type="ECO:0000256" key="11">
    <source>
        <dbReference type="ARBA" id="ARBA00022832"/>
    </source>
</evidence>
<evidence type="ECO:0000256" key="2">
    <source>
        <dbReference type="ARBA" id="ARBA00004273"/>
    </source>
</evidence>
<dbReference type="InterPro" id="IPR006176">
    <property type="entry name" value="3-OHacyl-CoA_DH_NAD-bd"/>
</dbReference>
<dbReference type="PANTHER" id="PTHR43612">
    <property type="entry name" value="TRIFUNCTIONAL ENZYME SUBUNIT ALPHA"/>
    <property type="match status" value="1"/>
</dbReference>
<comment type="pathway">
    <text evidence="3">Lipid metabolism; fatty acid beta-oxidation.</text>
</comment>
<evidence type="ECO:0000256" key="9">
    <source>
        <dbReference type="ARBA" id="ARBA00022679"/>
    </source>
</evidence>
<keyword evidence="20" id="KW-0511">Multifunctional enzyme</keyword>
<protein>
    <recommendedName>
        <fullName evidence="36">Trifunctional enzyme subunit alpha, mitochondrial</fullName>
        <ecNumber evidence="35">1.1.1.211</ecNumber>
        <ecNumber evidence="6">4.2.1.17</ecNumber>
    </recommendedName>
    <alternativeName>
        <fullName evidence="37">Monolysocardiolipin acyltransferase</fullName>
    </alternativeName>
    <alternativeName>
        <fullName evidence="38">TP-alpha</fullName>
    </alternativeName>
</protein>
<comment type="caution">
    <text evidence="44">The sequence shown here is derived from an EMBL/GenBank/DDBJ whole genome shotgun (WGS) entry which is preliminary data.</text>
</comment>
<comment type="catalytic activity">
    <reaction evidence="27">
        <text>(3S)-hydroxyoctanoyl-CoA = (2E)-octenoyl-CoA + H2O</text>
        <dbReference type="Rhea" id="RHEA:31199"/>
        <dbReference type="ChEBI" id="CHEBI:15377"/>
        <dbReference type="ChEBI" id="CHEBI:62242"/>
        <dbReference type="ChEBI" id="CHEBI:62617"/>
    </reaction>
    <physiologicalReaction direction="right-to-left" evidence="27">
        <dbReference type="Rhea" id="RHEA:31201"/>
    </physiologicalReaction>
</comment>
<comment type="catalytic activity">
    <reaction evidence="31">
        <text>1'-[1,2-di-(9Z,12Z-octadecadienoyl)-sn-glycero-3-phospho]-3'-[1-(9Z,12Z-octadecadienoyl)-sn-glycero-3-phospho]-glycerol + (9Z)-octadecenoyl-CoA = 1'-[1,2-di-(9Z,12Z-octadecadienoyl)-sn-glycero-3-phospho]-3'-[1-(9Z,12Z-octadecadienoyl)-2-(9Z-octadecenoyl)-sn-glycero-3-phospho]-glycerol + CoA</text>
        <dbReference type="Rhea" id="RHEA:43676"/>
        <dbReference type="ChEBI" id="CHEBI:57287"/>
        <dbReference type="ChEBI" id="CHEBI:57387"/>
        <dbReference type="ChEBI" id="CHEBI:83580"/>
        <dbReference type="ChEBI" id="CHEBI:83582"/>
    </reaction>
    <physiologicalReaction direction="left-to-right" evidence="31">
        <dbReference type="Rhea" id="RHEA:43677"/>
    </physiologicalReaction>
</comment>
<comment type="subunit">
    <text evidence="34">Heterotetramer of 2 alpha/HADHA and 2 beta/HADHB subunits; forms the mitochondrial trifunctional enzyme. Also purified as higher order heterooligomers including a 4 alpha/HADHA and 4 beta/HADHB heterooligomer which physiological significance remains unclear. The mitochondrial trifunctional enzyme interacts with MTLN.</text>
</comment>
<comment type="catalytic activity">
    <reaction evidence="28">
        <text>(3S)-hydroxyoctanoyl-CoA + NAD(+) = 3-oxooctanoyl-CoA + NADH + H(+)</text>
        <dbReference type="Rhea" id="RHEA:31195"/>
        <dbReference type="ChEBI" id="CHEBI:15378"/>
        <dbReference type="ChEBI" id="CHEBI:57540"/>
        <dbReference type="ChEBI" id="CHEBI:57945"/>
        <dbReference type="ChEBI" id="CHEBI:62617"/>
        <dbReference type="ChEBI" id="CHEBI:62619"/>
    </reaction>
    <physiologicalReaction direction="left-to-right" evidence="28">
        <dbReference type="Rhea" id="RHEA:31196"/>
    </physiologicalReaction>
</comment>
<evidence type="ECO:0000256" key="22">
    <source>
        <dbReference type="ARBA" id="ARBA00047613"/>
    </source>
</evidence>
<feature type="site" description="Important for long-chain enoyl-CoA hydratase activity" evidence="40">
    <location>
        <position position="117"/>
    </location>
</feature>
<comment type="catalytic activity">
    <reaction evidence="32">
        <text>(3S)-3-hydroxydodecanoyl-CoA + NAD(+) = 3-oxododecanoyl-CoA + NADH + H(+)</text>
        <dbReference type="Rhea" id="RHEA:31179"/>
        <dbReference type="ChEBI" id="CHEBI:15378"/>
        <dbReference type="ChEBI" id="CHEBI:57540"/>
        <dbReference type="ChEBI" id="CHEBI:57945"/>
        <dbReference type="ChEBI" id="CHEBI:62558"/>
        <dbReference type="ChEBI" id="CHEBI:62615"/>
    </reaction>
    <physiologicalReaction direction="left-to-right" evidence="32">
        <dbReference type="Rhea" id="RHEA:31180"/>
    </physiologicalReaction>
</comment>
<evidence type="ECO:0000256" key="31">
    <source>
        <dbReference type="ARBA" id="ARBA00052860"/>
    </source>
</evidence>
<evidence type="ECO:0000256" key="17">
    <source>
        <dbReference type="ARBA" id="ARBA00023128"/>
    </source>
</evidence>
<feature type="non-terminal residue" evidence="44">
    <location>
        <position position="729"/>
    </location>
</feature>
<dbReference type="GO" id="GO:0004300">
    <property type="term" value="F:enoyl-CoA hydratase activity"/>
    <property type="evidence" value="ECO:0007669"/>
    <property type="project" value="UniProtKB-EC"/>
</dbReference>
<evidence type="ECO:0000256" key="14">
    <source>
        <dbReference type="ARBA" id="ARBA00023002"/>
    </source>
</evidence>
<evidence type="ECO:0000256" key="33">
    <source>
        <dbReference type="ARBA" id="ARBA00052989"/>
    </source>
</evidence>
<dbReference type="SUPFAM" id="SSF52096">
    <property type="entry name" value="ClpP/crotonase"/>
    <property type="match status" value="1"/>
</dbReference>
<keyword evidence="19" id="KW-0456">Lyase</keyword>
<keyword evidence="11" id="KW-0276">Fatty acid metabolism</keyword>
<evidence type="ECO:0000256" key="38">
    <source>
        <dbReference type="ARBA" id="ARBA00083277"/>
    </source>
</evidence>
<evidence type="ECO:0000256" key="1">
    <source>
        <dbReference type="ARBA" id="ARBA00000469"/>
    </source>
</evidence>
<dbReference type="InterPro" id="IPR050136">
    <property type="entry name" value="FA_oxidation_alpha_subunit"/>
</dbReference>
<dbReference type="GO" id="GO:0005743">
    <property type="term" value="C:mitochondrial inner membrane"/>
    <property type="evidence" value="ECO:0007669"/>
    <property type="project" value="UniProtKB-SubCell"/>
</dbReference>
<evidence type="ECO:0000256" key="25">
    <source>
        <dbReference type="ARBA" id="ARBA00050446"/>
    </source>
</evidence>
<evidence type="ECO:0000256" key="7">
    <source>
        <dbReference type="ARBA" id="ARBA00022481"/>
    </source>
</evidence>
<evidence type="ECO:0000256" key="15">
    <source>
        <dbReference type="ARBA" id="ARBA00023027"/>
    </source>
</evidence>
<evidence type="ECO:0000256" key="21">
    <source>
        <dbReference type="ARBA" id="ARBA00035854"/>
    </source>
</evidence>
<evidence type="ECO:0000256" key="29">
    <source>
        <dbReference type="ARBA" id="ARBA00052711"/>
    </source>
</evidence>
<keyword evidence="18" id="KW-0472">Membrane</keyword>
<keyword evidence="17" id="KW-0496">Mitochondrion</keyword>
<evidence type="ECO:0000256" key="24">
    <source>
        <dbReference type="ARBA" id="ARBA00050222"/>
    </source>
</evidence>
<evidence type="ECO:0000256" key="13">
    <source>
        <dbReference type="ARBA" id="ARBA00022990"/>
    </source>
</evidence>
<feature type="domain" description="3-hydroxyacyl-CoA dehydrogenase C-terminal" evidence="42">
    <location>
        <begin position="510"/>
        <end position="605"/>
    </location>
</feature>
<evidence type="ECO:0000256" key="26">
    <source>
        <dbReference type="ARBA" id="ARBA00051215"/>
    </source>
</evidence>
<reference evidence="44 45" key="1">
    <citation type="submission" date="2019-09" db="EMBL/GenBank/DDBJ databases">
        <title>Bird 10,000 Genomes (B10K) Project - Family phase.</title>
        <authorList>
            <person name="Zhang G."/>
        </authorList>
    </citation>
    <scope>NUCLEOTIDE SEQUENCE [LARGE SCALE GENOMIC DNA]</scope>
    <source>
        <strain evidence="44">B10K-DU-002-47</strain>
        <tissue evidence="44">Muscle</tissue>
    </source>
</reference>
<keyword evidence="8" id="KW-0597">Phosphoprotein</keyword>
<keyword evidence="15" id="KW-0520">NAD</keyword>
<gene>
    <name evidence="44" type="primary">Hadha</name>
    <name evidence="44" type="ORF">THIORB_R08550</name>
</gene>
<dbReference type="SUPFAM" id="SSF48179">
    <property type="entry name" value="6-phosphogluconate dehydrogenase C-terminal domain-like"/>
    <property type="match status" value="2"/>
</dbReference>
<comment type="catalytic activity">
    <reaction evidence="30">
        <text>(3S)-hydroxytetradecanoyl-CoA + NAD(+) = 3-oxotetradecanoyl-CoA + NADH + H(+)</text>
        <dbReference type="Rhea" id="RHEA:31167"/>
        <dbReference type="ChEBI" id="CHEBI:15378"/>
        <dbReference type="ChEBI" id="CHEBI:57540"/>
        <dbReference type="ChEBI" id="CHEBI:57945"/>
        <dbReference type="ChEBI" id="CHEBI:62543"/>
        <dbReference type="ChEBI" id="CHEBI:62614"/>
    </reaction>
    <physiologicalReaction direction="left-to-right" evidence="30">
        <dbReference type="Rhea" id="RHEA:31168"/>
    </physiologicalReaction>
</comment>
<proteinExistence type="inferred from homology"/>
<keyword evidence="14" id="KW-0560">Oxidoreductase</keyword>
<evidence type="ECO:0000256" key="41">
    <source>
        <dbReference type="RuleBase" id="RU003707"/>
    </source>
</evidence>
<keyword evidence="12" id="KW-0809">Transit peptide</keyword>
<comment type="subcellular location">
    <subcellularLocation>
        <location evidence="2">Mitochondrion inner membrane</location>
    </subcellularLocation>
</comment>
<dbReference type="PROSITE" id="PS00067">
    <property type="entry name" value="3HCDH"/>
    <property type="match status" value="1"/>
</dbReference>
<dbReference type="GO" id="GO:0016740">
    <property type="term" value="F:transferase activity"/>
    <property type="evidence" value="ECO:0007669"/>
    <property type="project" value="UniProtKB-KW"/>
</dbReference>
<dbReference type="GO" id="GO:0016509">
    <property type="term" value="F:long-chain (3S)-3-hydroxyacyl-CoA dehydrogenase (NAD+) activity"/>
    <property type="evidence" value="ECO:0007669"/>
    <property type="project" value="UniProtKB-EC"/>
</dbReference>
<dbReference type="InterPro" id="IPR006108">
    <property type="entry name" value="3HC_DH_C"/>
</dbReference>
<evidence type="ECO:0000256" key="8">
    <source>
        <dbReference type="ARBA" id="ARBA00022553"/>
    </source>
</evidence>
<dbReference type="NCBIfam" id="TIGR02441">
    <property type="entry name" value="fa_ox_alpha_mit"/>
    <property type="match status" value="1"/>
</dbReference>
<evidence type="ECO:0000256" key="18">
    <source>
        <dbReference type="ARBA" id="ARBA00023136"/>
    </source>
</evidence>
<organism evidence="44 45">
    <name type="scientific">Thinocorus orbignyianus</name>
    <dbReference type="NCBI Taxonomy" id="161742"/>
    <lineage>
        <taxon>Eukaryota</taxon>
        <taxon>Metazoa</taxon>
        <taxon>Chordata</taxon>
        <taxon>Craniata</taxon>
        <taxon>Vertebrata</taxon>
        <taxon>Euteleostomi</taxon>
        <taxon>Archelosauria</taxon>
        <taxon>Archosauria</taxon>
        <taxon>Dinosauria</taxon>
        <taxon>Saurischia</taxon>
        <taxon>Theropoda</taxon>
        <taxon>Coelurosauria</taxon>
        <taxon>Aves</taxon>
        <taxon>Neognathae</taxon>
        <taxon>Neoaves</taxon>
        <taxon>Aequornithes</taxon>
        <taxon>Ciconiiformes</taxon>
        <taxon>Thinocoridae</taxon>
        <taxon>Thinocorus</taxon>
    </lineage>
</organism>
<dbReference type="FunFam" id="3.40.50.720:FF:000009">
    <property type="entry name" value="Fatty oxidation complex, alpha subunit"/>
    <property type="match status" value="1"/>
</dbReference>
<comment type="catalytic activity">
    <reaction evidence="33">
        <text>1'-[1,2-di-(9Z,12Z-octadecadienoyl)-sn-glycero-3-phospho]-3'-[1-(9Z,12Z-octadecadienoyl)-sn-glycero-3-phospho]-glycerol + hexadecanoyl-CoA = 1'-[1,2-di-(9Z,12Z-octadecadienoyl)-sn-glycero-3-phospho]-3'-[1-(9Z,12Z-octadecadienoyl)-2-hexadecanoyl-sn-glycero-3-phospho]-glycerol + CoA</text>
        <dbReference type="Rhea" id="RHEA:43680"/>
        <dbReference type="ChEBI" id="CHEBI:57287"/>
        <dbReference type="ChEBI" id="CHEBI:57379"/>
        <dbReference type="ChEBI" id="CHEBI:83580"/>
        <dbReference type="ChEBI" id="CHEBI:83583"/>
    </reaction>
    <physiologicalReaction direction="left-to-right" evidence="33">
        <dbReference type="Rhea" id="RHEA:43681"/>
    </physiologicalReaction>
</comment>
<evidence type="ECO:0000256" key="12">
    <source>
        <dbReference type="ARBA" id="ARBA00022946"/>
    </source>
</evidence>
<dbReference type="PANTHER" id="PTHR43612:SF3">
    <property type="entry name" value="TRIFUNCTIONAL ENZYME SUBUNIT ALPHA, MITOCHONDRIAL"/>
    <property type="match status" value="1"/>
</dbReference>
<comment type="catalytic activity">
    <reaction evidence="29">
        <text>(3S)-3-hydroxydodecanoyl-CoA = (2E)-dodecenoyl-CoA + H2O</text>
        <dbReference type="Rhea" id="RHEA:31075"/>
        <dbReference type="ChEBI" id="CHEBI:15377"/>
        <dbReference type="ChEBI" id="CHEBI:57330"/>
        <dbReference type="ChEBI" id="CHEBI:62558"/>
    </reaction>
    <physiologicalReaction direction="right-to-left" evidence="29">
        <dbReference type="Rhea" id="RHEA:31077"/>
    </physiologicalReaction>
</comment>
<evidence type="ECO:0000256" key="20">
    <source>
        <dbReference type="ARBA" id="ARBA00023268"/>
    </source>
</evidence>
<evidence type="ECO:0000313" key="45">
    <source>
        <dbReference type="Proteomes" id="UP000565698"/>
    </source>
</evidence>
<evidence type="ECO:0000256" key="19">
    <source>
        <dbReference type="ARBA" id="ARBA00023239"/>
    </source>
</evidence>
<dbReference type="Gene3D" id="3.40.50.720">
    <property type="entry name" value="NAD(P)-binding Rossmann-like Domain"/>
    <property type="match status" value="1"/>
</dbReference>
<comment type="similarity">
    <text evidence="5">In the N-terminal section; belongs to the enoyl-CoA hydratase/isomerase family.</text>
</comment>
<name>A0A7L1XM34_9AVES</name>
<dbReference type="InterPro" id="IPR001753">
    <property type="entry name" value="Enoyl-CoA_hydra/iso"/>
</dbReference>
<dbReference type="Pfam" id="PF00378">
    <property type="entry name" value="ECH_1"/>
    <property type="match status" value="1"/>
</dbReference>
<dbReference type="EC" id="4.2.1.17" evidence="6"/>
<comment type="catalytic activity">
    <reaction evidence="23">
        <text>(3S)-hydroxydecanoyl-CoA + NAD(+) = 3-oxodecanoyl-CoA + NADH + H(+)</text>
        <dbReference type="Rhea" id="RHEA:31187"/>
        <dbReference type="ChEBI" id="CHEBI:15378"/>
        <dbReference type="ChEBI" id="CHEBI:57540"/>
        <dbReference type="ChEBI" id="CHEBI:57945"/>
        <dbReference type="ChEBI" id="CHEBI:62548"/>
        <dbReference type="ChEBI" id="CHEBI:62616"/>
    </reaction>
    <physiologicalReaction direction="left-to-right" evidence="23">
        <dbReference type="Rhea" id="RHEA:31188"/>
    </physiologicalReaction>
</comment>
<evidence type="ECO:0000256" key="40">
    <source>
        <dbReference type="PIRSR" id="PIRSR612803-2"/>
    </source>
</evidence>
<dbReference type="GO" id="GO:0016507">
    <property type="term" value="C:mitochondrial fatty acid beta-oxidation multienzyme complex"/>
    <property type="evidence" value="ECO:0007669"/>
    <property type="project" value="InterPro"/>
</dbReference>
<dbReference type="GO" id="GO:0006635">
    <property type="term" value="P:fatty acid beta-oxidation"/>
    <property type="evidence" value="ECO:0007669"/>
    <property type="project" value="UniProtKB-UniPathway"/>
</dbReference>
<dbReference type="OrthoDB" id="10004768at2759"/>
<dbReference type="FunFam" id="1.10.1040.50:FF:000002">
    <property type="entry name" value="Trifunctional enzyme subunit alpha, mitochondrial"/>
    <property type="match status" value="1"/>
</dbReference>
<keyword evidence="7" id="KW-0488">Methylation</keyword>